<feature type="domain" description="CBM10" evidence="5">
    <location>
        <begin position="1653"/>
        <end position="1689"/>
    </location>
</feature>
<dbReference type="Proteomes" id="UP000193920">
    <property type="component" value="Unassembled WGS sequence"/>
</dbReference>
<dbReference type="EMBL" id="MCOG01000282">
    <property type="protein sequence ID" value="ORY20688.1"/>
    <property type="molecule type" value="Genomic_DNA"/>
</dbReference>
<gene>
    <name evidence="6" type="ORF">LY90DRAFT_676635</name>
</gene>
<evidence type="ECO:0000313" key="6">
    <source>
        <dbReference type="EMBL" id="ORY20688.1"/>
    </source>
</evidence>
<comment type="caution">
    <text evidence="6">The sequence shown here is derived from an EMBL/GenBank/DDBJ whole genome shotgun (WGS) entry which is preliminary data.</text>
</comment>
<evidence type="ECO:0000259" key="5">
    <source>
        <dbReference type="PROSITE" id="PS51763"/>
    </source>
</evidence>
<sequence>MKLNILIILFICVYNALGEISFFPKGQRAEIFEMMDNEVPIFRITLPGNEFYSLKRAANNIFPLDIINDNIKDIINSINHQNLTKLFPEYNFSELLPELPLKDDVIYMFQNELIFSDFDTDFWDIVYLFKDRIIMDDDGNFLYYRLDYIGKIKKIVDSINEVNFNEMFPGYNFTEILPELPMKENGHPNIDYKKYIISDDEYRKLNYECNSTTEILFNIFNNNEYLNLIKVFHIVSNLNTSTTLYNERIWEYIQIYGNFVNKDEENLININEYYIQMIKNVVDSLNEQNFYEIFPGYNFTEILPELPMKENGHPNIDYKEYIISDEEYQVLEYEYKNIKEILFNIFNNNKYLNLIKVFYTLSNLNVSTKKDNEMWNTINSYLKYIHRDDNGNFSYRNTDYIYNIKEIVNFLNEQNFYEIFPGYNFTEILPELPINENGHPNIDYKKYIISDDEYRKLNYECNSTTEILFNIFNNNEYLNLIKVFYIFSNLNTSTTLYNERIWKYIQNFGNHVIKDEENFIYINEYYIQMIKNVVDSLNEQNFYEIFPGYNFTEILPELPMKENGHPNIDYKEYIISDEEYRNLEYECNSTTEILFNIFNNNKYLNLIKVFYILSNLNVSTKKDNEMWDTINSYLKYIHRDDNEDFSYRNTDYIYNIKEIVNSLNEQNFYEIFPGYNFTEILPELPMNENGHPNIDYKKYIISDDEYRNLKEECNNNTEILINIFNNNEYLNLIKVFHTLYNLNVSTKNDNDEIWYYIKSFENSIELDDNGNFKYKNESYILTVKGIVELLNKQNLNEIFPGYNFTKILPELPMKENGHPNIDYKKYIISDDEYRNLEDECNSNTEILFSIFNTNEYLNLIKVFYTLSELETPLRKYDEIWEYVYKFGNQVFMDSNGNFIFLNDERLIEIKEIIEYVNKQNFTEIFPGINFSEILPELPMNENGHPSIDFEKCIEYNSNFLSNEDDDMEMSFKKFIFEFFNNNEYLNLIKIFYTLSHLYESSFSFGEINDFIENINYYIENVYLNENGDLVYIMDDIESDFYNSKINDYTDNYNTSDLMKHIDNYKFTKTNNEKEIKGIIEFKTKNATMIVEINNQKKSFNKITFSLGGQYSRTFSKPPFNLKIRGGKELFGRRQFKLRGDAKDPSFLKTKLMSDIHNKLGLPSLSANYAMLYINDEFMGLYILTDAYKESWIEYVYGEKDTTNLYKCERCDLTYRTKDGFENENKEAKDDEKKELYKFLLKMTKAKSAADVESIFDIEQFYKEIAIELITSSWDQFYSGHNYYIYKNPKNNKWTYLIHDFDLTLGTGDIYYKRFISEDFIYFMENEILNMLISNKTPNEDGQYPGRINNNDNTFYTMEEWEASIESNNSTLGLKEFILLRYRDICHEYNIECDPNYLDEDINVIESLYSTETESSSIFIATPTFDSIVIEMTTSIEDITTSTFDTNIIETNTSTEDIVLPTTTSIIDSIIETSTSIDDTVPPTSTLTFDSEIIETSTSIEDTVLPSMTSTFDSNDIETTSSIEDIILPTSTLVIDSSSIEPTTSITDSSIIDPTTSIIDSSIIESTTSIEDTALPTSTSLFEPTETETLLPISETIDKNKCLSEFIGYPCCSPEFTTIYAQDEYGDWSYDFVKNEWCGLTVYEDSSLQKDSGECWSEELGYPCCKGCRVYETDSDGSWGYEFNQWCGIISAQC</sequence>
<dbReference type="OrthoDB" id="10267127at2759"/>
<dbReference type="PANTHER" id="PTHR40050:SF1">
    <property type="entry name" value="INNER SPORE COAT PROTEIN H"/>
    <property type="match status" value="1"/>
</dbReference>
<dbReference type="GO" id="GO:0016787">
    <property type="term" value="F:hydrolase activity"/>
    <property type="evidence" value="ECO:0007669"/>
    <property type="project" value="UniProtKB-KW"/>
</dbReference>
<dbReference type="Pfam" id="PF08757">
    <property type="entry name" value="CotH"/>
    <property type="match status" value="1"/>
</dbReference>
<dbReference type="PANTHER" id="PTHR40050">
    <property type="entry name" value="INNER SPORE COAT PROTEIN H"/>
    <property type="match status" value="1"/>
</dbReference>
<keyword evidence="1 4" id="KW-0732">Signal</keyword>
<dbReference type="Pfam" id="PF02013">
    <property type="entry name" value="CBM_10"/>
    <property type="match status" value="1"/>
</dbReference>
<keyword evidence="3" id="KW-0378">Hydrolase</keyword>
<evidence type="ECO:0000256" key="3">
    <source>
        <dbReference type="ARBA" id="ARBA00022801"/>
    </source>
</evidence>
<evidence type="ECO:0000256" key="4">
    <source>
        <dbReference type="SAM" id="SignalP"/>
    </source>
</evidence>
<dbReference type="STRING" id="1754190.A0A1Y2ADP8"/>
<protein>
    <submittedName>
        <fullName evidence="6">Coth-domain-containing protein</fullName>
    </submittedName>
</protein>
<accession>A0A1Y2ADP8</accession>
<reference evidence="6 7" key="1">
    <citation type="submission" date="2016-08" db="EMBL/GenBank/DDBJ databases">
        <title>A Parts List for Fungal Cellulosomes Revealed by Comparative Genomics.</title>
        <authorList>
            <consortium name="DOE Joint Genome Institute"/>
            <person name="Haitjema C.H."/>
            <person name="Gilmore S.P."/>
            <person name="Henske J.K."/>
            <person name="Solomon K.V."/>
            <person name="De Groot R."/>
            <person name="Kuo A."/>
            <person name="Mondo S.J."/>
            <person name="Salamov A.A."/>
            <person name="Labutti K."/>
            <person name="Zhao Z."/>
            <person name="Chiniquy J."/>
            <person name="Barry K."/>
            <person name="Brewer H.M."/>
            <person name="Purvine S.O."/>
            <person name="Wright A.T."/>
            <person name="Boxma B."/>
            <person name="Van Alen T."/>
            <person name="Hackstein J.H."/>
            <person name="Baker S.E."/>
            <person name="Grigoriev I.V."/>
            <person name="O'Malley M.A."/>
        </authorList>
    </citation>
    <scope>NUCLEOTIDE SEQUENCE [LARGE SCALE GENOMIC DNA]</scope>
    <source>
        <strain evidence="6 7">G1</strain>
    </source>
</reference>
<proteinExistence type="predicted"/>
<dbReference type="InterPro" id="IPR002883">
    <property type="entry name" value="CBM10/Dockerin_dom"/>
</dbReference>
<evidence type="ECO:0000313" key="7">
    <source>
        <dbReference type="Proteomes" id="UP000193920"/>
    </source>
</evidence>
<evidence type="ECO:0000256" key="2">
    <source>
        <dbReference type="ARBA" id="ARBA00022737"/>
    </source>
</evidence>
<feature type="chain" id="PRO_5013141525" evidence="4">
    <location>
        <begin position="19"/>
        <end position="1693"/>
    </location>
</feature>
<dbReference type="PROSITE" id="PS51763">
    <property type="entry name" value="CBM10"/>
    <property type="match status" value="2"/>
</dbReference>
<evidence type="ECO:0000256" key="1">
    <source>
        <dbReference type="ARBA" id="ARBA00022729"/>
    </source>
</evidence>
<organism evidence="6 7">
    <name type="scientific">Neocallimastix californiae</name>
    <dbReference type="NCBI Taxonomy" id="1754190"/>
    <lineage>
        <taxon>Eukaryota</taxon>
        <taxon>Fungi</taxon>
        <taxon>Fungi incertae sedis</taxon>
        <taxon>Chytridiomycota</taxon>
        <taxon>Chytridiomycota incertae sedis</taxon>
        <taxon>Neocallimastigomycetes</taxon>
        <taxon>Neocallimastigales</taxon>
        <taxon>Neocallimastigaceae</taxon>
        <taxon>Neocallimastix</taxon>
    </lineage>
</organism>
<feature type="domain" description="CBM10" evidence="5">
    <location>
        <begin position="1600"/>
        <end position="1640"/>
    </location>
</feature>
<keyword evidence="7" id="KW-1185">Reference proteome</keyword>
<keyword evidence="2" id="KW-0677">Repeat</keyword>
<name>A0A1Y2ADP8_9FUNG</name>
<dbReference type="InterPro" id="IPR014867">
    <property type="entry name" value="Spore_coat_CotH_CotH2/3/7"/>
</dbReference>
<dbReference type="InterPro" id="IPR009034">
    <property type="entry name" value="Dockerin_dom_fun_sf"/>
</dbReference>
<feature type="signal peptide" evidence="4">
    <location>
        <begin position="1"/>
        <end position="18"/>
    </location>
</feature>
<dbReference type="Gene3D" id="3.90.1220.10">
    <property type="entry name" value="Cellulose docking domain, dockering"/>
    <property type="match status" value="2"/>
</dbReference>
<dbReference type="SUPFAM" id="SSF64571">
    <property type="entry name" value="Cellulose docking domain, dockering"/>
    <property type="match status" value="2"/>
</dbReference>